<keyword evidence="8" id="KW-0793">Thylakoid</keyword>
<proteinExistence type="predicted"/>
<feature type="transmembrane region" description="Helical" evidence="10">
    <location>
        <begin position="635"/>
        <end position="657"/>
    </location>
</feature>
<dbReference type="InterPro" id="IPR000932">
    <property type="entry name" value="PS_antenna-like"/>
</dbReference>
<feature type="transmembrane region" description="Helical" evidence="10">
    <location>
        <begin position="700"/>
        <end position="719"/>
    </location>
</feature>
<sequence length="751" mass="80762">MNFPKSSSDIPWWSGNARLPNLSGKLLGAHVAYAGLMVFCVGAIAAFELHIFNPAQPMYQQGLIVLPNLARLGFGIGEGGEVIDTYPYFVIAALHLISSAFLGAGGLFHALKGPDVIEDKFYGYGWDDANKITTILGIHLIFLGVGALLLVSKAMFFGGIYDSTISQVRLVTDPTLNPTTIFSYLVGLKGKFWLASVDNLEDIIGGHIYVGIMCIAGGIWHILTQPWLVVKPLFVWSAEAYLSYSIGALSLMAFIATLFVSVNAIACPPEFFGPTLSFGFHPFPALYSGDGTILTSRIWLANANLWLGVVFLGGHLFHALRAVGDRPPVVQLVYSSVENLSDTNRSLLFAGATSLLFWSSFDTLLPTLPQYIADVGGSNQQVGIVMGSLTFGLLLFKPSMGALSDQRGRKLVLGIATSVVAIAPLAYRFVDSIPLLILIRAFHGIAIAAFGTSYAALVADLSPVEKRGQLISSLSMARPIALFIGPALGGFLMSEFGYTTLFFSAGALGLLGLLCVAQIREQRKVSQPKTSAFAFSEFWQLLISPRFRVPFLVFLLGNLVFSSSSIFVGLFIRETQVNLNVGWFFATAAIANLAMRLIFGRVLDLYGRGLFISCGLVLSGLSLAVLSYAQSTLAFLFAALLEGAAAATWPPMLNTLVADRCSSEERGRAYSAALSGLDLGVVLAGYVMGSVAESLGYRGVYSLCAGIAFLTLIFFITLINKDLSSSLRFAIGRQPDFYALETAKKLKIPKN</sequence>
<feature type="transmembrane region" description="Helical" evidence="10">
    <location>
        <begin position="241"/>
        <end position="266"/>
    </location>
</feature>
<dbReference type="Pfam" id="PF07690">
    <property type="entry name" value="MFS_1"/>
    <property type="match status" value="2"/>
</dbReference>
<feature type="transmembrane region" description="Helical" evidence="10">
    <location>
        <begin position="381"/>
        <end position="399"/>
    </location>
</feature>
<dbReference type="Gene3D" id="1.20.1250.20">
    <property type="entry name" value="MFS general substrate transporter like domains"/>
    <property type="match status" value="2"/>
</dbReference>
<evidence type="ECO:0000256" key="4">
    <source>
        <dbReference type="ARBA" id="ARBA00022531"/>
    </source>
</evidence>
<evidence type="ECO:0000256" key="10">
    <source>
        <dbReference type="SAM" id="Phobius"/>
    </source>
</evidence>
<feature type="transmembrane region" description="Helical" evidence="10">
    <location>
        <begin position="470"/>
        <end position="492"/>
    </location>
</feature>
<feature type="transmembrane region" description="Helical" evidence="10">
    <location>
        <begin position="208"/>
        <end position="229"/>
    </location>
</feature>
<keyword evidence="4" id="KW-0602">Photosynthesis</keyword>
<dbReference type="PANTHER" id="PTHR23531:SF1">
    <property type="entry name" value="QUINOLENE RESISTANCE PROTEIN NORA"/>
    <property type="match status" value="1"/>
</dbReference>
<evidence type="ECO:0000256" key="9">
    <source>
        <dbReference type="ARBA" id="ARBA00023136"/>
    </source>
</evidence>
<dbReference type="GO" id="GO:0031676">
    <property type="term" value="C:plasma membrane-derived thylakoid membrane"/>
    <property type="evidence" value="ECO:0007669"/>
    <property type="project" value="UniProtKB-SubCell"/>
</dbReference>
<evidence type="ECO:0000256" key="1">
    <source>
        <dbReference type="ARBA" id="ARBA00004636"/>
    </source>
</evidence>
<evidence type="ECO:0000256" key="2">
    <source>
        <dbReference type="ARBA" id="ARBA00004651"/>
    </source>
</evidence>
<feature type="transmembrane region" description="Helical" evidence="10">
    <location>
        <begin position="610"/>
        <end position="629"/>
    </location>
</feature>
<dbReference type="InterPro" id="IPR020846">
    <property type="entry name" value="MFS_dom"/>
</dbReference>
<feature type="transmembrane region" description="Helical" evidence="10">
    <location>
        <begin position="669"/>
        <end position="688"/>
    </location>
</feature>
<accession>A0A846HAI7</accession>
<evidence type="ECO:0000256" key="3">
    <source>
        <dbReference type="ARBA" id="ARBA00022494"/>
    </source>
</evidence>
<keyword evidence="9 10" id="KW-0472">Membrane</keyword>
<feature type="transmembrane region" description="Helical" evidence="10">
    <location>
        <begin position="88"/>
        <end position="111"/>
    </location>
</feature>
<dbReference type="PANTHER" id="PTHR23531">
    <property type="entry name" value="QUINOLENE RESISTANCE PROTEIN NORA"/>
    <property type="match status" value="1"/>
</dbReference>
<dbReference type="Pfam" id="PF00421">
    <property type="entry name" value="PSII"/>
    <property type="match status" value="1"/>
</dbReference>
<dbReference type="SUPFAM" id="SSF161077">
    <property type="entry name" value="Photosystem II antenna protein-like"/>
    <property type="match status" value="1"/>
</dbReference>
<dbReference type="Proteomes" id="UP000031549">
    <property type="component" value="Unassembled WGS sequence"/>
</dbReference>
<dbReference type="InterPro" id="IPR052714">
    <property type="entry name" value="MFS_Exporter"/>
</dbReference>
<dbReference type="AlphaFoldDB" id="A0A846HAI7"/>
<keyword evidence="7" id="KW-0157">Chromophore</keyword>
<keyword evidence="13" id="KW-1185">Reference proteome</keyword>
<evidence type="ECO:0000256" key="8">
    <source>
        <dbReference type="ARBA" id="ARBA00023078"/>
    </source>
</evidence>
<dbReference type="EMBL" id="JTCM02000039">
    <property type="protein sequence ID" value="NEU74342.1"/>
    <property type="molecule type" value="Genomic_DNA"/>
</dbReference>
<reference evidence="12 13" key="1">
    <citation type="journal article" date="2015" name="Genome Announc.">
        <title>Draft Genome Sequence of Cyanobacterium Hassallia byssoidea Strain VB512170, Isolated from Monuments in India.</title>
        <authorList>
            <person name="Singh D."/>
            <person name="Chandrababunaidu M.M."/>
            <person name="Panda A."/>
            <person name="Sen D."/>
            <person name="Bhattacharyya S."/>
            <person name="Adhikary S.P."/>
            <person name="Tripathy S."/>
        </authorList>
    </citation>
    <scope>NUCLEOTIDE SEQUENCE [LARGE SCALE GENOMIC DNA]</scope>
    <source>
        <strain evidence="12 13">VB512170</strain>
    </source>
</reference>
<protein>
    <submittedName>
        <fullName evidence="12">Chlorophyll a/b binding light-harvesting protein</fullName>
    </submittedName>
</protein>
<feature type="transmembrane region" description="Helical" evidence="10">
    <location>
        <begin position="551"/>
        <end position="572"/>
    </location>
</feature>
<dbReference type="InterPro" id="IPR036259">
    <property type="entry name" value="MFS_trans_sf"/>
</dbReference>
<comment type="caution">
    <text evidence="12">The sequence shown here is derived from an EMBL/GenBank/DDBJ whole genome shotgun (WGS) entry which is preliminary data.</text>
</comment>
<feature type="transmembrane region" description="Helical" evidence="10">
    <location>
        <begin position="498"/>
        <end position="519"/>
    </location>
</feature>
<feature type="transmembrane region" description="Helical" evidence="10">
    <location>
        <begin position="578"/>
        <end position="598"/>
    </location>
</feature>
<feature type="transmembrane region" description="Helical" evidence="10">
    <location>
        <begin position="132"/>
        <end position="151"/>
    </location>
</feature>
<evidence type="ECO:0000256" key="5">
    <source>
        <dbReference type="ARBA" id="ARBA00022692"/>
    </source>
</evidence>
<dbReference type="NCBIfam" id="TIGR03041">
    <property type="entry name" value="PS_antenn_a_b"/>
    <property type="match status" value="1"/>
</dbReference>
<dbReference type="InterPro" id="IPR011701">
    <property type="entry name" value="MFS"/>
</dbReference>
<dbReference type="InterPro" id="IPR036001">
    <property type="entry name" value="PS_II_antenna-like_sf"/>
</dbReference>
<keyword evidence="5 10" id="KW-0812">Transmembrane</keyword>
<evidence type="ECO:0000313" key="13">
    <source>
        <dbReference type="Proteomes" id="UP000031549"/>
    </source>
</evidence>
<dbReference type="GO" id="GO:0009521">
    <property type="term" value="C:photosystem"/>
    <property type="evidence" value="ECO:0007669"/>
    <property type="project" value="InterPro"/>
</dbReference>
<dbReference type="CDD" id="cd17489">
    <property type="entry name" value="MFS_YfcJ_like"/>
    <property type="match status" value="1"/>
</dbReference>
<name>A0A846HAI7_9CYAN</name>
<evidence type="ECO:0000313" key="12">
    <source>
        <dbReference type="EMBL" id="NEU74342.1"/>
    </source>
</evidence>
<dbReference type="GO" id="GO:0022857">
    <property type="term" value="F:transmembrane transporter activity"/>
    <property type="evidence" value="ECO:0007669"/>
    <property type="project" value="InterPro"/>
</dbReference>
<dbReference type="GO" id="GO:0016168">
    <property type="term" value="F:chlorophyll binding"/>
    <property type="evidence" value="ECO:0007669"/>
    <property type="project" value="UniProtKB-KW"/>
</dbReference>
<evidence type="ECO:0000256" key="6">
    <source>
        <dbReference type="ARBA" id="ARBA00022989"/>
    </source>
</evidence>
<feature type="domain" description="Major facilitator superfamily (MFS) profile" evidence="11">
    <location>
        <begin position="346"/>
        <end position="723"/>
    </location>
</feature>
<organism evidence="12 13">
    <name type="scientific">Hassallia byssoidea VB512170</name>
    <dbReference type="NCBI Taxonomy" id="1304833"/>
    <lineage>
        <taxon>Bacteria</taxon>
        <taxon>Bacillati</taxon>
        <taxon>Cyanobacteriota</taxon>
        <taxon>Cyanophyceae</taxon>
        <taxon>Nostocales</taxon>
        <taxon>Tolypothrichaceae</taxon>
        <taxon>Hassallia</taxon>
    </lineage>
</organism>
<comment type="subcellular location">
    <subcellularLocation>
        <location evidence="2">Cell membrane</location>
        <topology evidence="2">Multi-pass membrane protein</topology>
    </subcellularLocation>
    <subcellularLocation>
        <location evidence="1">Cellular thylakoid membrane</location>
        <topology evidence="1">Multi-pass membrane protein</topology>
    </subcellularLocation>
</comment>
<feature type="transmembrane region" description="Helical" evidence="10">
    <location>
        <begin position="436"/>
        <end position="458"/>
    </location>
</feature>
<evidence type="ECO:0000256" key="7">
    <source>
        <dbReference type="ARBA" id="ARBA00022991"/>
    </source>
</evidence>
<gene>
    <name evidence="12" type="ORF">PI95_017695</name>
</gene>
<evidence type="ECO:0000259" key="11">
    <source>
        <dbReference type="PROSITE" id="PS50850"/>
    </source>
</evidence>
<feature type="transmembrane region" description="Helical" evidence="10">
    <location>
        <begin position="411"/>
        <end position="430"/>
    </location>
</feature>
<keyword evidence="6 10" id="KW-1133">Transmembrane helix</keyword>
<feature type="transmembrane region" description="Helical" evidence="10">
    <location>
        <begin position="305"/>
        <end position="323"/>
    </location>
</feature>
<dbReference type="GO" id="GO:0009767">
    <property type="term" value="P:photosynthetic electron transport chain"/>
    <property type="evidence" value="ECO:0007669"/>
    <property type="project" value="InterPro"/>
</dbReference>
<feature type="transmembrane region" description="Helical" evidence="10">
    <location>
        <begin position="26"/>
        <end position="47"/>
    </location>
</feature>
<keyword evidence="3" id="KW-0148">Chlorophyll</keyword>
<dbReference type="PROSITE" id="PS50850">
    <property type="entry name" value="MFS"/>
    <property type="match status" value="1"/>
</dbReference>
<dbReference type="SUPFAM" id="SSF103473">
    <property type="entry name" value="MFS general substrate transporter"/>
    <property type="match status" value="1"/>
</dbReference>